<accession>A0A9P8W0D3</accession>
<organism evidence="2 3">
    <name type="scientific">Thelonectria olida</name>
    <dbReference type="NCBI Taxonomy" id="1576542"/>
    <lineage>
        <taxon>Eukaryota</taxon>
        <taxon>Fungi</taxon>
        <taxon>Dikarya</taxon>
        <taxon>Ascomycota</taxon>
        <taxon>Pezizomycotina</taxon>
        <taxon>Sordariomycetes</taxon>
        <taxon>Hypocreomycetidae</taxon>
        <taxon>Hypocreales</taxon>
        <taxon>Nectriaceae</taxon>
        <taxon>Thelonectria</taxon>
    </lineage>
</organism>
<feature type="compositionally biased region" description="Acidic residues" evidence="1">
    <location>
        <begin position="1"/>
        <end position="11"/>
    </location>
</feature>
<dbReference type="AlphaFoldDB" id="A0A9P8W0D3"/>
<dbReference type="Proteomes" id="UP000777438">
    <property type="component" value="Unassembled WGS sequence"/>
</dbReference>
<name>A0A9P8W0D3_9HYPO</name>
<sequence length="276" mass="32307">MPITDTFDEPDDALRRGQTKTRDGNAMDHLYTLTTTMWGTDPHSIYARGTWGYTIFRTVFTKESDRLFPIAMEKMQKWVTQYYLHYNRFCRWGKSGFESEKTDGSSNDELARRYRVELIEDKELDIPDLQNATPEDIERLCDRFRRWVLSVGGDPDGPDDATNPRMQLFLAIDAECLQELANMSDELLPLNTPPTHDEWVRRIRARPGWIWGFDYEAILDYKPDESPVEERGWMRMAFGSLDNAWFDKAKGQKGEGRILRCYKGADFAGNVLFWYH</sequence>
<dbReference type="EMBL" id="JAGPYM010000015">
    <property type="protein sequence ID" value="KAH6886834.1"/>
    <property type="molecule type" value="Genomic_DNA"/>
</dbReference>
<dbReference type="OrthoDB" id="6499973at2759"/>
<feature type="region of interest" description="Disordered" evidence="1">
    <location>
        <begin position="1"/>
        <end position="20"/>
    </location>
</feature>
<evidence type="ECO:0000313" key="3">
    <source>
        <dbReference type="Proteomes" id="UP000777438"/>
    </source>
</evidence>
<comment type="caution">
    <text evidence="2">The sequence shown here is derived from an EMBL/GenBank/DDBJ whole genome shotgun (WGS) entry which is preliminary data.</text>
</comment>
<gene>
    <name evidence="2" type="ORF">B0T10DRAFT_549778</name>
</gene>
<evidence type="ECO:0000256" key="1">
    <source>
        <dbReference type="SAM" id="MobiDB-lite"/>
    </source>
</evidence>
<protein>
    <submittedName>
        <fullName evidence="2">Uncharacterized protein</fullName>
    </submittedName>
</protein>
<evidence type="ECO:0000313" key="2">
    <source>
        <dbReference type="EMBL" id="KAH6886834.1"/>
    </source>
</evidence>
<proteinExistence type="predicted"/>
<reference evidence="2 3" key="1">
    <citation type="journal article" date="2021" name="Nat. Commun.">
        <title>Genetic determinants of endophytism in the Arabidopsis root mycobiome.</title>
        <authorList>
            <person name="Mesny F."/>
            <person name="Miyauchi S."/>
            <person name="Thiergart T."/>
            <person name="Pickel B."/>
            <person name="Atanasova L."/>
            <person name="Karlsson M."/>
            <person name="Huettel B."/>
            <person name="Barry K.W."/>
            <person name="Haridas S."/>
            <person name="Chen C."/>
            <person name="Bauer D."/>
            <person name="Andreopoulos W."/>
            <person name="Pangilinan J."/>
            <person name="LaButti K."/>
            <person name="Riley R."/>
            <person name="Lipzen A."/>
            <person name="Clum A."/>
            <person name="Drula E."/>
            <person name="Henrissat B."/>
            <person name="Kohler A."/>
            <person name="Grigoriev I.V."/>
            <person name="Martin F.M."/>
            <person name="Hacquard S."/>
        </authorList>
    </citation>
    <scope>NUCLEOTIDE SEQUENCE [LARGE SCALE GENOMIC DNA]</scope>
    <source>
        <strain evidence="2 3">MPI-CAGE-CH-0241</strain>
    </source>
</reference>
<keyword evidence="3" id="KW-1185">Reference proteome</keyword>